<accession>A0ABQ1W3Q1</accession>
<feature type="transmembrane region" description="Helical" evidence="1">
    <location>
        <begin position="28"/>
        <end position="49"/>
    </location>
</feature>
<name>A0ABQ1W3Q1_9BACT</name>
<evidence type="ECO:0000313" key="2">
    <source>
        <dbReference type="EMBL" id="GGG12795.1"/>
    </source>
</evidence>
<keyword evidence="1" id="KW-0472">Membrane</keyword>
<dbReference type="RefSeq" id="WP_188501073.1">
    <property type="nucleotide sequence ID" value="NZ_BMFP01000003.1"/>
</dbReference>
<evidence type="ECO:0000256" key="1">
    <source>
        <dbReference type="SAM" id="Phobius"/>
    </source>
</evidence>
<sequence>METIIFLAINIGVCYLIAKSGEKRKIGFGWSFFISLFLSPIVGGIITLLSSKLETNIL</sequence>
<keyword evidence="1" id="KW-0812">Transmembrane</keyword>
<protein>
    <submittedName>
        <fullName evidence="2">Uncharacterized protein</fullName>
    </submittedName>
</protein>
<gene>
    <name evidence="2" type="ORF">GCM10011323_16520</name>
</gene>
<evidence type="ECO:0000313" key="3">
    <source>
        <dbReference type="Proteomes" id="UP000634043"/>
    </source>
</evidence>
<dbReference type="EMBL" id="BMFP01000003">
    <property type="protein sequence ID" value="GGG12795.1"/>
    <property type="molecule type" value="Genomic_DNA"/>
</dbReference>
<keyword evidence="1" id="KW-1133">Transmembrane helix</keyword>
<proteinExistence type="predicted"/>
<reference evidence="3" key="1">
    <citation type="journal article" date="2019" name="Int. J. Syst. Evol. Microbiol.">
        <title>The Global Catalogue of Microorganisms (GCM) 10K type strain sequencing project: providing services to taxonomists for standard genome sequencing and annotation.</title>
        <authorList>
            <consortium name="The Broad Institute Genomics Platform"/>
            <consortium name="The Broad Institute Genome Sequencing Center for Infectious Disease"/>
            <person name="Wu L."/>
            <person name="Ma J."/>
        </authorList>
    </citation>
    <scope>NUCLEOTIDE SEQUENCE [LARGE SCALE GENOMIC DNA]</scope>
    <source>
        <strain evidence="3">CGMCC 1.12749</strain>
    </source>
</reference>
<keyword evidence="3" id="KW-1185">Reference proteome</keyword>
<organism evidence="2 3">
    <name type="scientific">Pontibacter amylolyticus</name>
    <dbReference type="NCBI Taxonomy" id="1424080"/>
    <lineage>
        <taxon>Bacteria</taxon>
        <taxon>Pseudomonadati</taxon>
        <taxon>Bacteroidota</taxon>
        <taxon>Cytophagia</taxon>
        <taxon>Cytophagales</taxon>
        <taxon>Hymenobacteraceae</taxon>
        <taxon>Pontibacter</taxon>
    </lineage>
</organism>
<dbReference type="Proteomes" id="UP000634043">
    <property type="component" value="Unassembled WGS sequence"/>
</dbReference>
<comment type="caution">
    <text evidence="2">The sequence shown here is derived from an EMBL/GenBank/DDBJ whole genome shotgun (WGS) entry which is preliminary data.</text>
</comment>